<organism evidence="2 3">
    <name type="scientific">Cephalotus follicularis</name>
    <name type="common">Albany pitcher plant</name>
    <dbReference type="NCBI Taxonomy" id="3775"/>
    <lineage>
        <taxon>Eukaryota</taxon>
        <taxon>Viridiplantae</taxon>
        <taxon>Streptophyta</taxon>
        <taxon>Embryophyta</taxon>
        <taxon>Tracheophyta</taxon>
        <taxon>Spermatophyta</taxon>
        <taxon>Magnoliopsida</taxon>
        <taxon>eudicotyledons</taxon>
        <taxon>Gunneridae</taxon>
        <taxon>Pentapetalae</taxon>
        <taxon>rosids</taxon>
        <taxon>fabids</taxon>
        <taxon>Oxalidales</taxon>
        <taxon>Cephalotaceae</taxon>
        <taxon>Cephalotus</taxon>
    </lineage>
</organism>
<proteinExistence type="predicted"/>
<keyword evidence="1" id="KW-0472">Membrane</keyword>
<evidence type="ECO:0000313" key="3">
    <source>
        <dbReference type="Proteomes" id="UP000187406"/>
    </source>
</evidence>
<comment type="caution">
    <text evidence="2">The sequence shown here is derived from an EMBL/GenBank/DDBJ whole genome shotgun (WGS) entry which is preliminary data.</text>
</comment>
<evidence type="ECO:0000313" key="2">
    <source>
        <dbReference type="EMBL" id="GAV62305.1"/>
    </source>
</evidence>
<keyword evidence="3" id="KW-1185">Reference proteome</keyword>
<dbReference type="STRING" id="3775.A0A1Q3B331"/>
<keyword evidence="1" id="KW-1133">Transmembrane helix</keyword>
<evidence type="ECO:0000256" key="1">
    <source>
        <dbReference type="SAM" id="Phobius"/>
    </source>
</evidence>
<accession>A0A1Q3B331</accession>
<dbReference type="Proteomes" id="UP000187406">
    <property type="component" value="Unassembled WGS sequence"/>
</dbReference>
<dbReference type="PANTHER" id="PTHR11697:SF230">
    <property type="entry name" value="ZINC FINGER, MYM DOMAIN CONTAINING 1"/>
    <property type="match status" value="1"/>
</dbReference>
<dbReference type="OrthoDB" id="6778351at2759"/>
<dbReference type="InterPro" id="IPR055298">
    <property type="entry name" value="AtLOH3-like"/>
</dbReference>
<name>A0A1Q3B331_CEPFO</name>
<keyword evidence="1" id="KW-0812">Transmembrane</keyword>
<sequence length="193" mass="21831">LGGLCKGRSLLRESQVARLAEALTIGEMVSKRYLNQEISLKRPGDTCWSSHYGTLINLIILFSSASDVIKIIVEDELRFNEVNTGLLLCMASLNPRDSFSAFDKKKLIRFAQFYASDFIFEIEVRDSQLDTYIINMCSCDECSELKGIGDFVKKLVKLKKDILYTFVFKVVSFTLILPVTTVAVEMVFSKINI</sequence>
<gene>
    <name evidence="2" type="ORF">CFOL_v3_05829</name>
</gene>
<dbReference type="PANTHER" id="PTHR11697">
    <property type="entry name" value="GENERAL TRANSCRIPTION FACTOR 2-RELATED ZINC FINGER PROTEIN"/>
    <property type="match status" value="1"/>
</dbReference>
<feature type="non-terminal residue" evidence="2">
    <location>
        <position position="1"/>
    </location>
</feature>
<feature type="transmembrane region" description="Helical" evidence="1">
    <location>
        <begin position="162"/>
        <end position="184"/>
    </location>
</feature>
<dbReference type="AlphaFoldDB" id="A0A1Q3B331"/>
<dbReference type="InParanoid" id="A0A1Q3B331"/>
<evidence type="ECO:0008006" key="4">
    <source>
        <dbReference type="Google" id="ProtNLM"/>
    </source>
</evidence>
<dbReference type="EMBL" id="BDDD01000252">
    <property type="protein sequence ID" value="GAV62305.1"/>
    <property type="molecule type" value="Genomic_DNA"/>
</dbReference>
<feature type="non-terminal residue" evidence="2">
    <location>
        <position position="193"/>
    </location>
</feature>
<protein>
    <recommendedName>
        <fullName evidence="4">Dimer_Tnp_hAT domain-containing protein</fullName>
    </recommendedName>
</protein>
<reference evidence="3" key="1">
    <citation type="submission" date="2016-04" db="EMBL/GenBank/DDBJ databases">
        <title>Cephalotus genome sequencing.</title>
        <authorList>
            <person name="Fukushima K."/>
            <person name="Hasebe M."/>
            <person name="Fang X."/>
        </authorList>
    </citation>
    <scope>NUCLEOTIDE SEQUENCE [LARGE SCALE GENOMIC DNA]</scope>
    <source>
        <strain evidence="3">cv. St1</strain>
    </source>
</reference>